<evidence type="ECO:0000256" key="1">
    <source>
        <dbReference type="ARBA" id="ARBA00004167"/>
    </source>
</evidence>
<protein>
    <submittedName>
        <fullName evidence="6">BYPASS-related protein</fullName>
    </submittedName>
</protein>
<evidence type="ECO:0000313" key="7">
    <source>
        <dbReference type="Proteomes" id="UP000245207"/>
    </source>
</evidence>
<evidence type="ECO:0000256" key="2">
    <source>
        <dbReference type="ARBA" id="ARBA00022692"/>
    </source>
</evidence>
<evidence type="ECO:0000256" key="4">
    <source>
        <dbReference type="ARBA" id="ARBA00023136"/>
    </source>
</evidence>
<dbReference type="EMBL" id="PKPP01000587">
    <property type="protein sequence ID" value="PWA90929.1"/>
    <property type="molecule type" value="Genomic_DNA"/>
</dbReference>
<keyword evidence="3" id="KW-1133">Transmembrane helix</keyword>
<accession>A0A2U1PYS3</accession>
<name>A0A2U1PYS3_ARTAN</name>
<dbReference type="Pfam" id="PF05633">
    <property type="entry name" value="ROH1-like"/>
    <property type="match status" value="1"/>
</dbReference>
<dbReference type="STRING" id="35608.A0A2U1PYS3"/>
<gene>
    <name evidence="6" type="ORF">CTI12_AA095760</name>
</gene>
<organism evidence="6 7">
    <name type="scientific">Artemisia annua</name>
    <name type="common">Sweet wormwood</name>
    <dbReference type="NCBI Taxonomy" id="35608"/>
    <lineage>
        <taxon>Eukaryota</taxon>
        <taxon>Viridiplantae</taxon>
        <taxon>Streptophyta</taxon>
        <taxon>Embryophyta</taxon>
        <taxon>Tracheophyta</taxon>
        <taxon>Spermatophyta</taxon>
        <taxon>Magnoliopsida</taxon>
        <taxon>eudicotyledons</taxon>
        <taxon>Gunneridae</taxon>
        <taxon>Pentapetalae</taxon>
        <taxon>asterids</taxon>
        <taxon>campanulids</taxon>
        <taxon>Asterales</taxon>
        <taxon>Asteraceae</taxon>
        <taxon>Asteroideae</taxon>
        <taxon>Anthemideae</taxon>
        <taxon>Artemisiinae</taxon>
        <taxon>Artemisia</taxon>
    </lineage>
</organism>
<dbReference type="GO" id="GO:0016020">
    <property type="term" value="C:membrane"/>
    <property type="evidence" value="ECO:0007669"/>
    <property type="project" value="UniProtKB-SubCell"/>
</dbReference>
<sequence>MFLVEKPILSSPFKSTSKKSHLIKTYQLAAISFDQKISNHLKTLSPLTSSSSGLSLTDLSNLISFLTSLHTECESQISKTGSDDDQMLGFYMEYSLKVLDLCNLMTSSVQKMTEKRMSINFAVKLLMMNSNCNGQVVQVEKMNKAKDVISRAVNGLTESSPEKAKDSPEKGESAKKLIDELTVMIGKLPEVKTVKNGRDLVARAFHALGVLTVVIGNVLVSVLFGDSEDSEPVKFRFPAEFMWCDSVNELQKVIFDQMKVNGNKVLEVDDVAKQAVIVRDLIDDAEGRVKLVEGVKDMEIKVKRFSDGVDALNNGVNGLFRTVLKTRNGRLDAKF</sequence>
<proteinExistence type="inferred from homology"/>
<evidence type="ECO:0000256" key="5">
    <source>
        <dbReference type="ARBA" id="ARBA00035114"/>
    </source>
</evidence>
<evidence type="ECO:0000313" key="6">
    <source>
        <dbReference type="EMBL" id="PWA90929.1"/>
    </source>
</evidence>
<dbReference type="OrthoDB" id="694709at2759"/>
<comment type="caution">
    <text evidence="6">The sequence shown here is derived from an EMBL/GenBank/DDBJ whole genome shotgun (WGS) entry which is preliminary data.</text>
</comment>
<comment type="similarity">
    <text evidence="5">Belongs to the ROH1 family.</text>
</comment>
<dbReference type="PANTHER" id="PTHR31509">
    <property type="entry name" value="BPS1-LIKE PROTEIN"/>
    <property type="match status" value="1"/>
</dbReference>
<keyword evidence="7" id="KW-1185">Reference proteome</keyword>
<keyword evidence="2" id="KW-0812">Transmembrane</keyword>
<keyword evidence="4" id="KW-0472">Membrane</keyword>
<comment type="subcellular location">
    <subcellularLocation>
        <location evidence="1">Membrane</location>
        <topology evidence="1">Single-pass membrane protein</topology>
    </subcellularLocation>
</comment>
<dbReference type="AlphaFoldDB" id="A0A2U1PYS3"/>
<reference evidence="6 7" key="1">
    <citation type="journal article" date="2018" name="Mol. Plant">
        <title>The genome of Artemisia annua provides insight into the evolution of Asteraceae family and artemisinin biosynthesis.</title>
        <authorList>
            <person name="Shen Q."/>
            <person name="Zhang L."/>
            <person name="Liao Z."/>
            <person name="Wang S."/>
            <person name="Yan T."/>
            <person name="Shi P."/>
            <person name="Liu M."/>
            <person name="Fu X."/>
            <person name="Pan Q."/>
            <person name="Wang Y."/>
            <person name="Lv Z."/>
            <person name="Lu X."/>
            <person name="Zhang F."/>
            <person name="Jiang W."/>
            <person name="Ma Y."/>
            <person name="Chen M."/>
            <person name="Hao X."/>
            <person name="Li L."/>
            <person name="Tang Y."/>
            <person name="Lv G."/>
            <person name="Zhou Y."/>
            <person name="Sun X."/>
            <person name="Brodelius P.E."/>
            <person name="Rose J.K.C."/>
            <person name="Tang K."/>
        </authorList>
    </citation>
    <scope>NUCLEOTIDE SEQUENCE [LARGE SCALE GENOMIC DNA]</scope>
    <source>
        <strain evidence="7">cv. Huhao1</strain>
        <tissue evidence="6">Leaf</tissue>
    </source>
</reference>
<dbReference type="InterPro" id="IPR008511">
    <property type="entry name" value="ROH1-like"/>
</dbReference>
<dbReference type="Proteomes" id="UP000245207">
    <property type="component" value="Unassembled WGS sequence"/>
</dbReference>
<evidence type="ECO:0000256" key="3">
    <source>
        <dbReference type="ARBA" id="ARBA00022989"/>
    </source>
</evidence>